<reference evidence="3 4" key="1">
    <citation type="journal article" date="2016" name="Nat. Commun.">
        <title>Thousands of microbial genomes shed light on interconnected biogeochemical processes in an aquifer system.</title>
        <authorList>
            <person name="Anantharaman K."/>
            <person name="Brown C.T."/>
            <person name="Hug L.A."/>
            <person name="Sharon I."/>
            <person name="Castelle C.J."/>
            <person name="Probst A.J."/>
            <person name="Thomas B.C."/>
            <person name="Singh A."/>
            <person name="Wilkins M.J."/>
            <person name="Karaoz U."/>
            <person name="Brodie E.L."/>
            <person name="Williams K.H."/>
            <person name="Hubbard S.S."/>
            <person name="Banfield J.F."/>
        </authorList>
    </citation>
    <scope>NUCLEOTIDE SEQUENCE [LARGE SCALE GENOMIC DNA]</scope>
</reference>
<dbReference type="AlphaFoldDB" id="A0A1F8DSR3"/>
<organism evidence="3 4">
    <name type="scientific">Candidatus Wolfebacteria bacterium RIFCSPLOWO2_01_FULL_45_19</name>
    <dbReference type="NCBI Taxonomy" id="1802557"/>
    <lineage>
        <taxon>Bacteria</taxon>
        <taxon>Candidatus Wolfeibacteriota</taxon>
    </lineage>
</organism>
<evidence type="ECO:0000313" key="4">
    <source>
        <dbReference type="Proteomes" id="UP000178946"/>
    </source>
</evidence>
<comment type="cofactor">
    <cofactor evidence="1">
        <name>Zn(2+)</name>
        <dbReference type="ChEBI" id="CHEBI:29105"/>
    </cofactor>
</comment>
<dbReference type="InterPro" id="IPR032466">
    <property type="entry name" value="Metal_Hydrolase"/>
</dbReference>
<dbReference type="EMBL" id="MGIR01000001">
    <property type="protein sequence ID" value="OGM91634.1"/>
    <property type="molecule type" value="Genomic_DNA"/>
</dbReference>
<accession>A0A1F8DSR3</accession>
<feature type="domain" description="Amidohydrolase-related" evidence="2">
    <location>
        <begin position="410"/>
        <end position="485"/>
    </location>
</feature>
<proteinExistence type="predicted"/>
<dbReference type="PANTHER" id="PTHR11647">
    <property type="entry name" value="HYDRANTOINASE/DIHYDROPYRIMIDINASE FAMILY MEMBER"/>
    <property type="match status" value="1"/>
</dbReference>
<protein>
    <recommendedName>
        <fullName evidence="2">Amidohydrolase-related domain-containing protein</fullName>
    </recommendedName>
</protein>
<dbReference type="InterPro" id="IPR023100">
    <property type="entry name" value="D-aminoacylase_insert_dom_sf"/>
</dbReference>
<gene>
    <name evidence="3" type="ORF">A3A20_01700</name>
</gene>
<dbReference type="Proteomes" id="UP000178946">
    <property type="component" value="Unassembled WGS sequence"/>
</dbReference>
<dbReference type="Gene3D" id="3.20.20.140">
    <property type="entry name" value="Metal-dependent hydrolases"/>
    <property type="match status" value="1"/>
</dbReference>
<dbReference type="Pfam" id="PF01979">
    <property type="entry name" value="Amidohydro_1"/>
    <property type="match status" value="1"/>
</dbReference>
<dbReference type="Gene3D" id="3.30.1490.130">
    <property type="entry name" value="D-aminoacylase. Domain 3"/>
    <property type="match status" value="1"/>
</dbReference>
<sequence>MLLIKNVQIIDGTGKESYKADVIVKDDHISAIGNFASKKFGEIINGNGAYLSPGFIDVNSDSDHYLTLFTNPEQQDFLLQGVTTIIGGNCGASLAPLTQGDPRSLRKWADTNLINVGWHSMAEFLEIMEKRRLGVNFGTLVGHSTIRRDIIGEDIRDLTDKELAVFSAVLKRSLKEGAFGMSSGLGYVHSRLTPYYELKELAALVAEYGGVYATHLRNEEDKLVGSVKETLELAAETGVTTIISHFRPLKGFEKEFAEAILLIEKRAVDLNVFFDSYPSDRSIMTIYRLLPEWFQSGGFEIMARNILKPSIRERLTKELSGLNGEDITIAQASGHEFLVGKTLNEFAANREIGVGEALVELIDLTGFKTIVLYKNINIEPLKKAFSSRHALIASNSASFLPSSKVARLERSTNIFTKFIFMAEKDRADGQVGGIFKLEEAIKKITSVPASIFGLKKRGRIAEGNIADIAIFKDGEIKHVIVGGKTAVKDSNLQNVTAGKILRHEEN</sequence>
<name>A0A1F8DSR3_9BACT</name>
<dbReference type="InterPro" id="IPR011059">
    <property type="entry name" value="Metal-dep_hydrolase_composite"/>
</dbReference>
<evidence type="ECO:0000256" key="1">
    <source>
        <dbReference type="ARBA" id="ARBA00001947"/>
    </source>
</evidence>
<comment type="caution">
    <text evidence="3">The sequence shown here is derived from an EMBL/GenBank/DDBJ whole genome shotgun (WGS) entry which is preliminary data.</text>
</comment>
<dbReference type="GO" id="GO:0016811">
    <property type="term" value="F:hydrolase activity, acting on carbon-nitrogen (but not peptide) bonds, in linear amides"/>
    <property type="evidence" value="ECO:0007669"/>
    <property type="project" value="InterPro"/>
</dbReference>
<dbReference type="InterPro" id="IPR050378">
    <property type="entry name" value="Metallo-dep_Hydrolases_sf"/>
</dbReference>
<dbReference type="SUPFAM" id="SSF51338">
    <property type="entry name" value="Composite domain of metallo-dependent hydrolases"/>
    <property type="match status" value="1"/>
</dbReference>
<dbReference type="GO" id="GO:0005829">
    <property type="term" value="C:cytosol"/>
    <property type="evidence" value="ECO:0007669"/>
    <property type="project" value="TreeGrafter"/>
</dbReference>
<dbReference type="SUPFAM" id="SSF51556">
    <property type="entry name" value="Metallo-dependent hydrolases"/>
    <property type="match status" value="1"/>
</dbReference>
<evidence type="ECO:0000313" key="3">
    <source>
        <dbReference type="EMBL" id="OGM91634.1"/>
    </source>
</evidence>
<dbReference type="STRING" id="1802557.A3A20_01700"/>
<dbReference type="InterPro" id="IPR006680">
    <property type="entry name" value="Amidohydro-rel"/>
</dbReference>
<evidence type="ECO:0000259" key="2">
    <source>
        <dbReference type="Pfam" id="PF01979"/>
    </source>
</evidence>
<dbReference type="Gene3D" id="2.30.40.10">
    <property type="entry name" value="Urease, subunit C, domain 1"/>
    <property type="match status" value="1"/>
</dbReference>
<dbReference type="GO" id="GO:0016812">
    <property type="term" value="F:hydrolase activity, acting on carbon-nitrogen (but not peptide) bonds, in cyclic amides"/>
    <property type="evidence" value="ECO:0007669"/>
    <property type="project" value="TreeGrafter"/>
</dbReference>
<dbReference type="PANTHER" id="PTHR11647:SF1">
    <property type="entry name" value="COLLAPSIN RESPONSE MEDIATOR PROTEIN"/>
    <property type="match status" value="1"/>
</dbReference>